<dbReference type="KEGG" id="hhw:NCTC503_00326"/>
<evidence type="ECO:0000256" key="3">
    <source>
        <dbReference type="ARBA" id="ARBA00022840"/>
    </source>
</evidence>
<dbReference type="Proteomes" id="UP000308489">
    <property type="component" value="Chromosome 1"/>
</dbReference>
<reference evidence="5 6" key="1">
    <citation type="submission" date="2019-05" db="EMBL/GenBank/DDBJ databases">
        <authorList>
            <consortium name="Pathogen Informatics"/>
        </authorList>
    </citation>
    <scope>NUCLEOTIDE SEQUENCE [LARGE SCALE GENOMIC DNA]</scope>
    <source>
        <strain evidence="5 6">NCTC503</strain>
    </source>
</reference>
<dbReference type="Gene3D" id="3.40.50.300">
    <property type="entry name" value="P-loop containing nucleotide triphosphate hydrolases"/>
    <property type="match status" value="1"/>
</dbReference>
<dbReference type="InterPro" id="IPR017871">
    <property type="entry name" value="ABC_transporter-like_CS"/>
</dbReference>
<evidence type="ECO:0000313" key="5">
    <source>
        <dbReference type="EMBL" id="VTQ83286.1"/>
    </source>
</evidence>
<dbReference type="CDD" id="cd03214">
    <property type="entry name" value="ABC_Iron-Siderophores_B12_Hemin"/>
    <property type="match status" value="1"/>
</dbReference>
<dbReference type="GO" id="GO:0005524">
    <property type="term" value="F:ATP binding"/>
    <property type="evidence" value="ECO:0007669"/>
    <property type="project" value="UniProtKB-KW"/>
</dbReference>
<dbReference type="PANTHER" id="PTHR42794:SF2">
    <property type="entry name" value="ABC TRANSPORTER ATP-BINDING PROTEIN"/>
    <property type="match status" value="1"/>
</dbReference>
<gene>
    <name evidence="5" type="primary">yusV_1</name>
    <name evidence="5" type="ORF">NCTC503_00326</name>
</gene>
<dbReference type="PANTHER" id="PTHR42794">
    <property type="entry name" value="HEMIN IMPORT ATP-BINDING PROTEIN HMUV"/>
    <property type="match status" value="1"/>
</dbReference>
<dbReference type="InterPro" id="IPR003439">
    <property type="entry name" value="ABC_transporter-like_ATP-bd"/>
</dbReference>
<dbReference type="InterPro" id="IPR027417">
    <property type="entry name" value="P-loop_NTPase"/>
</dbReference>
<evidence type="ECO:0000256" key="2">
    <source>
        <dbReference type="ARBA" id="ARBA00022741"/>
    </source>
</evidence>
<dbReference type="EMBL" id="LR590481">
    <property type="protein sequence ID" value="VTQ83286.1"/>
    <property type="molecule type" value="Genomic_DNA"/>
</dbReference>
<sequence>MYNIKTENITYKINNIDILKNINISINYGEFVGLVGPNGCGKSTLLKNIYRIYTPTGGCIYLNEKNIFKLTNKEIAKQMAVVAQENSTEFDFSVLEIVLMGRFAHKELFQSDNKRDMNIAEEALHTVGMEEFKERSFLSLSGGEKQRVLIARALVQEAKVLILDEPTNHLDIGYQLQIMDIIKSQRLTTFSAIHDLNIAAFYCDKIFLMSQGEVVKFGTPEEVLTKDMIKKLFRVEAYISKNPCTNKLNISYIPGSYKV</sequence>
<keyword evidence="6" id="KW-1185">Reference proteome</keyword>
<dbReference type="SUPFAM" id="SSF52540">
    <property type="entry name" value="P-loop containing nucleoside triphosphate hydrolases"/>
    <property type="match status" value="1"/>
</dbReference>
<dbReference type="InterPro" id="IPR003593">
    <property type="entry name" value="AAA+_ATPase"/>
</dbReference>
<dbReference type="Pfam" id="PF00005">
    <property type="entry name" value="ABC_tran"/>
    <property type="match status" value="1"/>
</dbReference>
<feature type="domain" description="ABC transporter" evidence="4">
    <location>
        <begin position="4"/>
        <end position="236"/>
    </location>
</feature>
<evidence type="ECO:0000256" key="1">
    <source>
        <dbReference type="ARBA" id="ARBA00022448"/>
    </source>
</evidence>
<dbReference type="RefSeq" id="WP_138209139.1">
    <property type="nucleotide sequence ID" value="NZ_CBCRUQ010000015.1"/>
</dbReference>
<keyword evidence="2" id="KW-0547">Nucleotide-binding</keyword>
<dbReference type="PROSITE" id="PS00211">
    <property type="entry name" value="ABC_TRANSPORTER_1"/>
    <property type="match status" value="1"/>
</dbReference>
<keyword evidence="3 5" id="KW-0067">ATP-binding</keyword>
<dbReference type="PROSITE" id="PS50893">
    <property type="entry name" value="ABC_TRANSPORTER_2"/>
    <property type="match status" value="1"/>
</dbReference>
<dbReference type="FunFam" id="3.40.50.300:FF:000134">
    <property type="entry name" value="Iron-enterobactin ABC transporter ATP-binding protein"/>
    <property type="match status" value="1"/>
</dbReference>
<name>A0A4U9QWZ5_HATHI</name>
<protein>
    <submittedName>
        <fullName evidence="5">Iron chelate uptake ABC transporter FeCT family, ATP-binding protein</fullName>
    </submittedName>
</protein>
<accession>A0A4U9QWZ5</accession>
<evidence type="ECO:0000313" key="6">
    <source>
        <dbReference type="Proteomes" id="UP000308489"/>
    </source>
</evidence>
<proteinExistence type="predicted"/>
<keyword evidence="1" id="KW-0813">Transport</keyword>
<dbReference type="AlphaFoldDB" id="A0A4U9QWZ5"/>
<organism evidence="5 6">
    <name type="scientific">Hathewaya histolytica</name>
    <name type="common">Clostridium histolyticum</name>
    <dbReference type="NCBI Taxonomy" id="1498"/>
    <lineage>
        <taxon>Bacteria</taxon>
        <taxon>Bacillati</taxon>
        <taxon>Bacillota</taxon>
        <taxon>Clostridia</taxon>
        <taxon>Eubacteriales</taxon>
        <taxon>Clostridiaceae</taxon>
        <taxon>Hathewaya</taxon>
    </lineage>
</organism>
<dbReference type="SMART" id="SM00382">
    <property type="entry name" value="AAA"/>
    <property type="match status" value="1"/>
</dbReference>
<evidence type="ECO:0000259" key="4">
    <source>
        <dbReference type="PROSITE" id="PS50893"/>
    </source>
</evidence>
<dbReference type="GO" id="GO:0016887">
    <property type="term" value="F:ATP hydrolysis activity"/>
    <property type="evidence" value="ECO:0007669"/>
    <property type="project" value="InterPro"/>
</dbReference>
<dbReference type="OrthoDB" id="9799337at2"/>